<keyword evidence="6 14" id="KW-0547">Nucleotide-binding</keyword>
<dbReference type="InterPro" id="IPR005479">
    <property type="entry name" value="CPAse_ATP-bd"/>
</dbReference>
<dbReference type="SMART" id="SM00878">
    <property type="entry name" value="Biotin_carb_C"/>
    <property type="match status" value="1"/>
</dbReference>
<dbReference type="PROSITE" id="PS00867">
    <property type="entry name" value="CPSASE_2"/>
    <property type="match status" value="1"/>
</dbReference>
<sequence>MFKKILIANRGEIACRVIKTARKMGIKTVAVYSDADKNALHVQMADEAVHIGPPPANQSYIVIDKIMQAIKDTGAEAVHPGYGFLSENPKFAEALEAAGVAFIGPPVGAIEAMGDKITSKKIAQDAQVNTVPGYMGLIEDADEAVKISNQIGYPVMIKASAGGGGKGMRIAWNDEEAREGFQSSKNEAANSFGDDRIFIEKFVTQPRHIEIQVLADQHGNAVYLHERECSIQRRNQKVVEEAPSPFLDEATRKAMGEQSVALAKAVGYASAGTVEFIVDGDRNFYFLEMNTRLQVEHPVTELITGIDLVEQMIRVANGETLPFKQEDLKINGWAIENRLYAEDPYRNFLPSIGRLTRYRPPVEGQTQTGGIVRNDTGVYEGGEISMYYDPMIAKLCTWGETRADAIEEMRVALDTFEVEGIGHNLPFVAAVMDHERFTSGNMTTAFIAEEYPEGFDGVTLPDADLVKVAAAAAAMNRVAEIRRTRVSGRMSNHERRVGTEWHVAVQGQEFVLDIDADKDGSNVTINGKTMRVESDWTPGDSLARLSVGGESLVLKVEKITQGFRIRLRGADLKVHVRTPRQAELAKLMPEKLPPDTSKLLLCPMPGLIVKINVEVGDEVQEGQALCTVEAMKMENILRAERRGVVKQVNAAAGDSLAVDDVIIEFE</sequence>
<evidence type="ECO:0000256" key="2">
    <source>
        <dbReference type="ARBA" id="ARBA00005060"/>
    </source>
</evidence>
<dbReference type="PANTHER" id="PTHR18866">
    <property type="entry name" value="CARBOXYLASE:PYRUVATE/ACETYL-COA/PROPIONYL-COA CARBOXYLASE"/>
    <property type="match status" value="1"/>
</dbReference>
<comment type="catalytic activity">
    <reaction evidence="13">
        <text>propanoyl-CoA + hydrogencarbonate + ATP = (S)-methylmalonyl-CoA + ADP + phosphate + H(+)</text>
        <dbReference type="Rhea" id="RHEA:23720"/>
        <dbReference type="ChEBI" id="CHEBI:15378"/>
        <dbReference type="ChEBI" id="CHEBI:17544"/>
        <dbReference type="ChEBI" id="CHEBI:30616"/>
        <dbReference type="ChEBI" id="CHEBI:43474"/>
        <dbReference type="ChEBI" id="CHEBI:57327"/>
        <dbReference type="ChEBI" id="CHEBI:57392"/>
        <dbReference type="ChEBI" id="CHEBI:456216"/>
        <dbReference type="EC" id="6.4.1.3"/>
    </reaction>
    <physiologicalReaction direction="left-to-right" evidence="13">
        <dbReference type="Rhea" id="RHEA:23721"/>
    </physiologicalReaction>
</comment>
<feature type="domain" description="ATP-grasp" evidence="16">
    <location>
        <begin position="120"/>
        <end position="317"/>
    </location>
</feature>
<evidence type="ECO:0000259" key="15">
    <source>
        <dbReference type="PROSITE" id="PS50968"/>
    </source>
</evidence>
<keyword evidence="11" id="KW-0464">Manganese</keyword>
<dbReference type="Pfam" id="PF00289">
    <property type="entry name" value="Biotin_carb_N"/>
    <property type="match status" value="1"/>
</dbReference>
<evidence type="ECO:0000256" key="12">
    <source>
        <dbReference type="ARBA" id="ARBA00023267"/>
    </source>
</evidence>
<dbReference type="Gene3D" id="2.40.50.100">
    <property type="match status" value="1"/>
</dbReference>
<dbReference type="Proteomes" id="UP000709466">
    <property type="component" value="Unassembled WGS sequence"/>
</dbReference>
<dbReference type="Pfam" id="PF02786">
    <property type="entry name" value="CPSase_L_D2"/>
    <property type="match status" value="1"/>
</dbReference>
<keyword evidence="19" id="KW-1185">Reference proteome</keyword>
<dbReference type="RefSeq" id="WP_167637641.1">
    <property type="nucleotide sequence ID" value="NZ_JAATOP010000004.1"/>
</dbReference>
<evidence type="ECO:0000256" key="6">
    <source>
        <dbReference type="ARBA" id="ARBA00022741"/>
    </source>
</evidence>
<evidence type="ECO:0000256" key="10">
    <source>
        <dbReference type="ARBA" id="ARBA00023098"/>
    </source>
</evidence>
<evidence type="ECO:0000256" key="11">
    <source>
        <dbReference type="ARBA" id="ARBA00023211"/>
    </source>
</evidence>
<comment type="cofactor">
    <cofactor evidence="1">
        <name>biotin</name>
        <dbReference type="ChEBI" id="CHEBI:57586"/>
    </cofactor>
</comment>
<evidence type="ECO:0000256" key="3">
    <source>
        <dbReference type="ARBA" id="ARBA00013050"/>
    </source>
</evidence>
<keyword evidence="7 14" id="KW-0067">ATP-binding</keyword>
<name>A0ABX0VX57_9RHOB</name>
<evidence type="ECO:0000256" key="9">
    <source>
        <dbReference type="ARBA" id="ARBA00022963"/>
    </source>
</evidence>
<comment type="caution">
    <text evidence="18">The sequence shown here is derived from an EMBL/GenBank/DDBJ whole genome shotgun (WGS) entry which is preliminary data.</text>
</comment>
<dbReference type="InterPro" id="IPR011053">
    <property type="entry name" value="Single_hybrid_motif"/>
</dbReference>
<evidence type="ECO:0000259" key="16">
    <source>
        <dbReference type="PROSITE" id="PS50975"/>
    </source>
</evidence>
<evidence type="ECO:0000256" key="1">
    <source>
        <dbReference type="ARBA" id="ARBA00001953"/>
    </source>
</evidence>
<dbReference type="NCBIfam" id="NF006367">
    <property type="entry name" value="PRK08591.1"/>
    <property type="match status" value="1"/>
</dbReference>
<evidence type="ECO:0000313" key="18">
    <source>
        <dbReference type="EMBL" id="NIY72258.1"/>
    </source>
</evidence>
<dbReference type="Pfam" id="PF02785">
    <property type="entry name" value="Biotin_carb_C"/>
    <property type="match status" value="1"/>
</dbReference>
<dbReference type="SUPFAM" id="SSF51246">
    <property type="entry name" value="Rudiment single hybrid motif"/>
    <property type="match status" value="1"/>
</dbReference>
<dbReference type="InterPro" id="IPR005482">
    <property type="entry name" value="Biotin_COase_C"/>
</dbReference>
<dbReference type="Gene3D" id="3.30.700.30">
    <property type="match status" value="1"/>
</dbReference>
<dbReference type="PROSITE" id="PS00188">
    <property type="entry name" value="BIOTIN"/>
    <property type="match status" value="1"/>
</dbReference>
<evidence type="ECO:0000256" key="4">
    <source>
        <dbReference type="ARBA" id="ARBA00022598"/>
    </source>
</evidence>
<dbReference type="EC" id="6.4.1.3" evidence="3"/>
<organism evidence="18 19">
    <name type="scientific">Marivivens donghaensis</name>
    <dbReference type="NCBI Taxonomy" id="1699413"/>
    <lineage>
        <taxon>Bacteria</taxon>
        <taxon>Pseudomonadati</taxon>
        <taxon>Pseudomonadota</taxon>
        <taxon>Alphaproteobacteria</taxon>
        <taxon>Rhodobacterales</taxon>
        <taxon>Paracoccaceae</taxon>
        <taxon>Marivivens group</taxon>
        <taxon>Marivivens</taxon>
    </lineage>
</organism>
<dbReference type="EMBL" id="JAATOP010000004">
    <property type="protein sequence ID" value="NIY72258.1"/>
    <property type="molecule type" value="Genomic_DNA"/>
</dbReference>
<dbReference type="SUPFAM" id="SSF52440">
    <property type="entry name" value="PreATP-grasp domain"/>
    <property type="match status" value="1"/>
</dbReference>
<feature type="domain" description="Lipoyl-binding" evidence="15">
    <location>
        <begin position="587"/>
        <end position="666"/>
    </location>
</feature>
<dbReference type="Gene3D" id="3.30.470.20">
    <property type="entry name" value="ATP-grasp fold, B domain"/>
    <property type="match status" value="1"/>
</dbReference>
<dbReference type="PROSITE" id="PS00866">
    <property type="entry name" value="CPSASE_1"/>
    <property type="match status" value="1"/>
</dbReference>
<dbReference type="InterPro" id="IPR041265">
    <property type="entry name" value="PCC_BT"/>
</dbReference>
<evidence type="ECO:0000256" key="7">
    <source>
        <dbReference type="ARBA" id="ARBA00022840"/>
    </source>
</evidence>
<keyword evidence="8" id="KW-0460">Magnesium</keyword>
<keyword evidence="12" id="KW-0092">Biotin</keyword>
<dbReference type="InterPro" id="IPR011054">
    <property type="entry name" value="Rudment_hybrid_motif"/>
</dbReference>
<dbReference type="PROSITE" id="PS50979">
    <property type="entry name" value="BC"/>
    <property type="match status" value="1"/>
</dbReference>
<evidence type="ECO:0000256" key="13">
    <source>
        <dbReference type="ARBA" id="ARBA00049495"/>
    </source>
</evidence>
<evidence type="ECO:0000313" key="19">
    <source>
        <dbReference type="Proteomes" id="UP000709466"/>
    </source>
</evidence>
<reference evidence="18 19" key="1">
    <citation type="submission" date="2020-03" db="EMBL/GenBank/DDBJ databases">
        <title>Bacterial isolates of synthetic phycosphere.</title>
        <authorList>
            <person name="Fu H."/>
            <person name="Moran M.A."/>
        </authorList>
    </citation>
    <scope>NUCLEOTIDE SEQUENCE [LARGE SCALE GENOMIC DNA]</scope>
    <source>
        <strain evidence="18 19">HF1</strain>
    </source>
</reference>
<dbReference type="PANTHER" id="PTHR18866:SF33">
    <property type="entry name" value="METHYLCROTONOYL-COA CARBOXYLASE SUBUNIT ALPHA, MITOCHONDRIAL-RELATED"/>
    <property type="match status" value="1"/>
</dbReference>
<evidence type="ECO:0000256" key="8">
    <source>
        <dbReference type="ARBA" id="ARBA00022842"/>
    </source>
</evidence>
<dbReference type="InterPro" id="IPR016185">
    <property type="entry name" value="PreATP-grasp_dom_sf"/>
</dbReference>
<dbReference type="Pfam" id="PF00364">
    <property type="entry name" value="Biotin_lipoyl"/>
    <property type="match status" value="1"/>
</dbReference>
<dbReference type="Pfam" id="PF18140">
    <property type="entry name" value="PCC_BT"/>
    <property type="match status" value="1"/>
</dbReference>
<evidence type="ECO:0000256" key="14">
    <source>
        <dbReference type="PROSITE-ProRule" id="PRU00409"/>
    </source>
</evidence>
<dbReference type="SUPFAM" id="SSF51230">
    <property type="entry name" value="Single hybrid motif"/>
    <property type="match status" value="1"/>
</dbReference>
<dbReference type="SUPFAM" id="SSF56059">
    <property type="entry name" value="Glutathione synthetase ATP-binding domain-like"/>
    <property type="match status" value="1"/>
</dbReference>
<protein>
    <recommendedName>
        <fullName evidence="3">propionyl-CoA carboxylase</fullName>
        <ecNumber evidence="3">6.4.1.3</ecNumber>
    </recommendedName>
</protein>
<dbReference type="PROSITE" id="PS50975">
    <property type="entry name" value="ATP_GRASP"/>
    <property type="match status" value="1"/>
</dbReference>
<dbReference type="InterPro" id="IPR011761">
    <property type="entry name" value="ATP-grasp"/>
</dbReference>
<dbReference type="InterPro" id="IPR011764">
    <property type="entry name" value="Biotin_carboxylation_dom"/>
</dbReference>
<keyword evidence="4" id="KW-0436">Ligase</keyword>
<feature type="domain" description="Biotin carboxylation" evidence="17">
    <location>
        <begin position="1"/>
        <end position="452"/>
    </location>
</feature>
<dbReference type="PROSITE" id="PS50968">
    <property type="entry name" value="BIOTINYL_LIPOYL"/>
    <property type="match status" value="1"/>
</dbReference>
<dbReference type="InterPro" id="IPR001882">
    <property type="entry name" value="Biotin_BS"/>
</dbReference>
<dbReference type="InterPro" id="IPR000089">
    <property type="entry name" value="Biotin_lipoyl"/>
</dbReference>
<dbReference type="CDD" id="cd06850">
    <property type="entry name" value="biotinyl_domain"/>
    <property type="match status" value="1"/>
</dbReference>
<evidence type="ECO:0000256" key="5">
    <source>
        <dbReference type="ARBA" id="ARBA00022723"/>
    </source>
</evidence>
<keyword evidence="5" id="KW-0479">Metal-binding</keyword>
<comment type="pathway">
    <text evidence="2">Metabolic intermediate metabolism; propanoyl-CoA degradation; succinyl-CoA from propanoyl-CoA: step 1/3.</text>
</comment>
<dbReference type="InterPro" id="IPR005481">
    <property type="entry name" value="BC-like_N"/>
</dbReference>
<gene>
    <name evidence="18" type="ORF">HCZ30_07395</name>
</gene>
<evidence type="ECO:0000259" key="17">
    <source>
        <dbReference type="PROSITE" id="PS50979"/>
    </source>
</evidence>
<dbReference type="InterPro" id="IPR050856">
    <property type="entry name" value="Biotin_carboxylase_complex"/>
</dbReference>
<keyword evidence="9" id="KW-0442">Lipid degradation</keyword>
<keyword evidence="10" id="KW-0443">Lipid metabolism</keyword>
<accession>A0ABX0VX57</accession>
<proteinExistence type="predicted"/>